<evidence type="ECO:0000313" key="12">
    <source>
        <dbReference type="Proteomes" id="UP001288320"/>
    </source>
</evidence>
<evidence type="ECO:0000256" key="3">
    <source>
        <dbReference type="ARBA" id="ARBA00022980"/>
    </source>
</evidence>
<dbReference type="Pfam" id="PF14693">
    <property type="entry name" value="Ribosomal_TL5_C"/>
    <property type="match status" value="1"/>
</dbReference>
<evidence type="ECO:0000313" key="9">
    <source>
        <dbReference type="EMBL" id="MDY5140877.1"/>
    </source>
</evidence>
<proteinExistence type="inferred from homology"/>
<dbReference type="EMBL" id="JAWNFY010000019">
    <property type="protein sequence ID" value="MDY5146796.1"/>
    <property type="molecule type" value="Genomic_DNA"/>
</dbReference>
<evidence type="ECO:0000256" key="4">
    <source>
        <dbReference type="ARBA" id="ARBA00023274"/>
    </source>
</evidence>
<accession>A0AAW9HN77</accession>
<dbReference type="Proteomes" id="UP001284901">
    <property type="component" value="Unassembled WGS sequence"/>
</dbReference>
<keyword evidence="1 5" id="KW-0699">rRNA-binding</keyword>
<dbReference type="NCBIfam" id="NF004612">
    <property type="entry name" value="PRK05943.1"/>
    <property type="match status" value="1"/>
</dbReference>
<dbReference type="InterPro" id="IPR029751">
    <property type="entry name" value="Ribosomal_L25_dom"/>
</dbReference>
<dbReference type="GO" id="GO:0006412">
    <property type="term" value="P:translation"/>
    <property type="evidence" value="ECO:0007669"/>
    <property type="project" value="UniProtKB-UniRule"/>
</dbReference>
<dbReference type="HAMAP" id="MF_01334">
    <property type="entry name" value="Ribosomal_bL25_CTC"/>
    <property type="match status" value="1"/>
</dbReference>
<evidence type="ECO:0000313" key="11">
    <source>
        <dbReference type="Proteomes" id="UP001284901"/>
    </source>
</evidence>
<dbReference type="RefSeq" id="WP_087070445.1">
    <property type="nucleotide sequence ID" value="NZ_CAUPFC010000003.1"/>
</dbReference>
<dbReference type="Gene3D" id="2.170.120.20">
    <property type="entry name" value="Ribosomal protein L25, beta domain"/>
    <property type="match status" value="1"/>
</dbReference>
<dbReference type="PANTHER" id="PTHR33284:SF1">
    <property type="entry name" value="RIBOSOMAL PROTEIN L25_GLN-TRNA SYNTHETASE, ANTI-CODON-BINDING DOMAIN-CONTAINING PROTEIN"/>
    <property type="match status" value="1"/>
</dbReference>
<dbReference type="InterPro" id="IPR001021">
    <property type="entry name" value="Ribosomal_bL25_long"/>
</dbReference>
<keyword evidence="11" id="KW-1185">Reference proteome</keyword>
<comment type="similarity">
    <text evidence="5">Belongs to the bacterial ribosomal protein bL25 family. CTC subfamily.</text>
</comment>
<name>A0AAW9HN77_9ACTO</name>
<gene>
    <name evidence="5" type="primary">rplY</name>
    <name evidence="5" type="synonym">ctc</name>
    <name evidence="9" type="ORF">R6G74_06085</name>
    <name evidence="10" type="ORF">R6P33_07190</name>
</gene>
<feature type="compositionally biased region" description="Low complexity" evidence="6">
    <location>
        <begin position="204"/>
        <end position="213"/>
    </location>
</feature>
<dbReference type="InterPro" id="IPR020057">
    <property type="entry name" value="Ribosomal_bL25_b-dom"/>
</dbReference>
<dbReference type="GeneID" id="92814699"/>
<dbReference type="SUPFAM" id="SSF50715">
    <property type="entry name" value="Ribosomal protein L25-like"/>
    <property type="match status" value="1"/>
</dbReference>
<dbReference type="Proteomes" id="UP001288320">
    <property type="component" value="Unassembled WGS sequence"/>
</dbReference>
<feature type="domain" description="Large ribosomal subunit protein bL25 L25" evidence="7">
    <location>
        <begin position="8"/>
        <end position="93"/>
    </location>
</feature>
<dbReference type="PANTHER" id="PTHR33284">
    <property type="entry name" value="RIBOSOMAL PROTEIN L25/GLN-TRNA SYNTHETASE, ANTI-CODON-BINDING DOMAIN-CONTAINING PROTEIN"/>
    <property type="match status" value="1"/>
</dbReference>
<evidence type="ECO:0000259" key="8">
    <source>
        <dbReference type="Pfam" id="PF14693"/>
    </source>
</evidence>
<keyword evidence="2 5" id="KW-0694">RNA-binding</keyword>
<organism evidence="9 12">
    <name type="scientific">Actinotignum timonense</name>
    <dbReference type="NCBI Taxonomy" id="1870995"/>
    <lineage>
        <taxon>Bacteria</taxon>
        <taxon>Bacillati</taxon>
        <taxon>Actinomycetota</taxon>
        <taxon>Actinomycetes</taxon>
        <taxon>Actinomycetales</taxon>
        <taxon>Actinomycetaceae</taxon>
        <taxon>Actinotignum</taxon>
    </lineage>
</organism>
<keyword evidence="4 5" id="KW-0687">Ribonucleoprotein</keyword>
<evidence type="ECO:0000259" key="7">
    <source>
        <dbReference type="Pfam" id="PF01386"/>
    </source>
</evidence>
<dbReference type="GO" id="GO:0008097">
    <property type="term" value="F:5S rRNA binding"/>
    <property type="evidence" value="ECO:0007669"/>
    <property type="project" value="InterPro"/>
</dbReference>
<protein>
    <recommendedName>
        <fullName evidence="5">Large ribosomal subunit protein bL25</fullName>
    </recommendedName>
    <alternativeName>
        <fullName evidence="5">General stress protein CTC</fullName>
    </alternativeName>
</protein>
<dbReference type="CDD" id="cd00495">
    <property type="entry name" value="Ribosomal_L25_TL5_CTC"/>
    <property type="match status" value="1"/>
</dbReference>
<evidence type="ECO:0000256" key="1">
    <source>
        <dbReference type="ARBA" id="ARBA00022730"/>
    </source>
</evidence>
<evidence type="ECO:0000256" key="6">
    <source>
        <dbReference type="SAM" id="MobiDB-lite"/>
    </source>
</evidence>
<comment type="function">
    <text evidence="5">This is one of the proteins that binds to the 5S RNA in the ribosome where it forms part of the central protuberance.</text>
</comment>
<dbReference type="InterPro" id="IPR020056">
    <property type="entry name" value="Rbsml_bL25/Gln-tRNA_synth_N"/>
</dbReference>
<evidence type="ECO:0000256" key="2">
    <source>
        <dbReference type="ARBA" id="ARBA00022884"/>
    </source>
</evidence>
<dbReference type="NCBIfam" id="NF004131">
    <property type="entry name" value="PRK05618.2-1"/>
    <property type="match status" value="1"/>
</dbReference>
<comment type="subunit">
    <text evidence="5">Part of the 50S ribosomal subunit; part of the 5S rRNA/L5/L18/L25 subcomplex. Contacts the 5S rRNA. Binds to the 5S rRNA independently of L5 and L18.</text>
</comment>
<dbReference type="Pfam" id="PF01386">
    <property type="entry name" value="Ribosomal_L25p"/>
    <property type="match status" value="1"/>
</dbReference>
<dbReference type="NCBIfam" id="TIGR00731">
    <property type="entry name" value="bL25_bact_ctc"/>
    <property type="match status" value="1"/>
</dbReference>
<dbReference type="InterPro" id="IPR011035">
    <property type="entry name" value="Ribosomal_bL25/Gln-tRNA_synth"/>
</dbReference>
<feature type="region of interest" description="Disordered" evidence="6">
    <location>
        <begin position="192"/>
        <end position="213"/>
    </location>
</feature>
<sequence length="213" mass="22739">MAIDAAKLTAETRDEFGKGAARRLRRDGRVPAVLYGHGIEPVHVHLDAHDLFLAVKGNPNALVSLTIDGELTLALVKDIQRNPLSRSIEHVDFLRVKRDEKVEVEIPVVVVGEPAPGLINTLELLNILVSAPAIDIPESIEVNVEGLEDGARVTVADLKLPEDVEALVDGEEIVSLVMEPQVDKALEEADAAMAEAQAEEAAEEAAASEGAGE</sequence>
<reference evidence="9 11" key="1">
    <citation type="submission" date="2023-10" db="EMBL/GenBank/DDBJ databases">
        <title>Whole Genome based description of the genera Actinobaculum and Actinotignum reveals a complex phylogenetic relationship within the species included in the genus Actinotignum.</title>
        <authorList>
            <person name="Jensen C.S."/>
            <person name="Dargis R."/>
            <person name="Kemp M."/>
            <person name="Christensen J.J."/>
        </authorList>
    </citation>
    <scope>NUCLEOTIDE SEQUENCE</scope>
    <source>
        <strain evidence="10 11">SLA_B089</strain>
        <strain evidence="9">SLA_B245</strain>
    </source>
</reference>
<evidence type="ECO:0000313" key="10">
    <source>
        <dbReference type="EMBL" id="MDY5146796.1"/>
    </source>
</evidence>
<comment type="caution">
    <text evidence="9">The sequence shown here is derived from an EMBL/GenBank/DDBJ whole genome shotgun (WGS) entry which is preliminary data.</text>
</comment>
<dbReference type="AlphaFoldDB" id="A0AAW9HN77"/>
<feature type="domain" description="Large ribosomal subunit protein bL25 beta" evidence="8">
    <location>
        <begin position="101"/>
        <end position="180"/>
    </location>
</feature>
<dbReference type="InterPro" id="IPR037121">
    <property type="entry name" value="Ribosomal_bL25_C"/>
</dbReference>
<dbReference type="InterPro" id="IPR020930">
    <property type="entry name" value="Ribosomal_uL5_bac-type"/>
</dbReference>
<dbReference type="EMBL" id="JAWNFV010000011">
    <property type="protein sequence ID" value="MDY5140877.1"/>
    <property type="molecule type" value="Genomic_DNA"/>
</dbReference>
<evidence type="ECO:0000256" key="5">
    <source>
        <dbReference type="HAMAP-Rule" id="MF_01334"/>
    </source>
</evidence>
<dbReference type="Gene3D" id="2.40.240.10">
    <property type="entry name" value="Ribosomal Protein L25, Chain P"/>
    <property type="match status" value="1"/>
</dbReference>
<keyword evidence="3 5" id="KW-0689">Ribosomal protein</keyword>
<dbReference type="GO" id="GO:0022625">
    <property type="term" value="C:cytosolic large ribosomal subunit"/>
    <property type="evidence" value="ECO:0007669"/>
    <property type="project" value="TreeGrafter"/>
</dbReference>
<dbReference type="GO" id="GO:0003735">
    <property type="term" value="F:structural constituent of ribosome"/>
    <property type="evidence" value="ECO:0007669"/>
    <property type="project" value="InterPro"/>
</dbReference>